<evidence type="ECO:0008006" key="2">
    <source>
        <dbReference type="Google" id="ProtNLM"/>
    </source>
</evidence>
<dbReference type="InterPro" id="IPR019619">
    <property type="entry name" value="DUF2490"/>
</dbReference>
<dbReference type="AlphaFoldDB" id="A0A382FC33"/>
<sequence length="204" mass="24569">MLNKSISFFFLFSIIFGQFNHQDKLGIKRKLGQYTATIDIDGRVNETGFFHKHLDVGIHYPFMPTWSIGFKYRSQYRIKEDAWNLEQRPQVELLKAINRPNAKWQFRTRMDYRIREGKDDEMRNRSRIQFKFPKSVTLLKITPFISNEFFFAPKTWDYYINWISFGFDLPKSKYGNPSIFYKYVQTHIDGDWKPTYTVVIKLTI</sequence>
<organism evidence="1">
    <name type="scientific">marine metagenome</name>
    <dbReference type="NCBI Taxonomy" id="408172"/>
    <lineage>
        <taxon>unclassified sequences</taxon>
        <taxon>metagenomes</taxon>
        <taxon>ecological metagenomes</taxon>
    </lineage>
</organism>
<gene>
    <name evidence="1" type="ORF">METZ01_LOCUS212465</name>
</gene>
<dbReference type="EMBL" id="UINC01048722">
    <property type="protein sequence ID" value="SVB59611.1"/>
    <property type="molecule type" value="Genomic_DNA"/>
</dbReference>
<protein>
    <recommendedName>
        <fullName evidence="2">DUF2490 domain-containing protein</fullName>
    </recommendedName>
</protein>
<evidence type="ECO:0000313" key="1">
    <source>
        <dbReference type="EMBL" id="SVB59611.1"/>
    </source>
</evidence>
<proteinExistence type="predicted"/>
<reference evidence="1" key="1">
    <citation type="submission" date="2018-05" db="EMBL/GenBank/DDBJ databases">
        <authorList>
            <person name="Lanie J.A."/>
            <person name="Ng W.-L."/>
            <person name="Kazmierczak K.M."/>
            <person name="Andrzejewski T.M."/>
            <person name="Davidsen T.M."/>
            <person name="Wayne K.J."/>
            <person name="Tettelin H."/>
            <person name="Glass J.I."/>
            <person name="Rusch D."/>
            <person name="Podicherti R."/>
            <person name="Tsui H.-C.T."/>
            <person name="Winkler M.E."/>
        </authorList>
    </citation>
    <scope>NUCLEOTIDE SEQUENCE</scope>
</reference>
<name>A0A382FC33_9ZZZZ</name>
<dbReference type="Pfam" id="PF10677">
    <property type="entry name" value="DUF2490"/>
    <property type="match status" value="1"/>
</dbReference>
<accession>A0A382FC33</accession>